<dbReference type="AlphaFoldDB" id="A0A1R3GDU3"/>
<accession>A0A1R3GDU3</accession>
<proteinExistence type="predicted"/>
<keyword evidence="2" id="KW-1185">Reference proteome</keyword>
<reference evidence="2" key="1">
    <citation type="submission" date="2013-09" db="EMBL/GenBank/DDBJ databases">
        <title>Corchorus olitorius genome sequencing.</title>
        <authorList>
            <person name="Alam M."/>
            <person name="Haque M.S."/>
            <person name="Islam M.S."/>
            <person name="Emdad E.M."/>
            <person name="Islam M.M."/>
            <person name="Ahmed B."/>
            <person name="Halim A."/>
            <person name="Hossen Q.M.M."/>
            <person name="Hossain M.Z."/>
            <person name="Ahmed R."/>
            <person name="Khan M.M."/>
            <person name="Islam R."/>
            <person name="Rashid M.M."/>
            <person name="Khan S.A."/>
            <person name="Rahman M.S."/>
            <person name="Alam M."/>
            <person name="Yahiya A.S."/>
            <person name="Khan M.S."/>
            <person name="Azam M.S."/>
            <person name="Haque T."/>
            <person name="Lashkar M.Z.H."/>
            <person name="Akhand A.I."/>
            <person name="Morshed G."/>
            <person name="Roy S."/>
            <person name="Uddin K.S."/>
            <person name="Rabeya T."/>
            <person name="Hossain A.S."/>
            <person name="Chowdhury A."/>
            <person name="Snigdha A.R."/>
            <person name="Mortoza M.S."/>
            <person name="Matin S.A."/>
            <person name="Hoque S.M.E."/>
            <person name="Islam M.K."/>
            <person name="Roy D.K."/>
            <person name="Haider R."/>
            <person name="Moosa M.M."/>
            <person name="Elias S.M."/>
            <person name="Hasan A.M."/>
            <person name="Jahan S."/>
            <person name="Shafiuddin M."/>
            <person name="Mahmood N."/>
            <person name="Shommy N.S."/>
        </authorList>
    </citation>
    <scope>NUCLEOTIDE SEQUENCE [LARGE SCALE GENOMIC DNA]</scope>
    <source>
        <strain evidence="2">cv. O-4</strain>
    </source>
</reference>
<evidence type="ECO:0000313" key="1">
    <source>
        <dbReference type="EMBL" id="OMO56226.1"/>
    </source>
</evidence>
<gene>
    <name evidence="1" type="ORF">COLO4_35724</name>
</gene>
<comment type="caution">
    <text evidence="1">The sequence shown here is derived from an EMBL/GenBank/DDBJ whole genome shotgun (WGS) entry which is preliminary data.</text>
</comment>
<evidence type="ECO:0000313" key="2">
    <source>
        <dbReference type="Proteomes" id="UP000187203"/>
    </source>
</evidence>
<name>A0A1R3GDU3_9ROSI</name>
<sequence>MSSSSSDDFFCFDVYPYTPLPTAENFADGKDPFSSLGPPGIASFFRKRWEEIAHRKWPLKPVVVDSCGSSSRAYPTNYIKRMAETGEAELILGAKYRLTHKAWLGKWEMNKKLYSECRAKRTAPPPRQSVEIMKSDPSSIEKIITALEIENCQMNELLTDDNSIAVSLGAD</sequence>
<dbReference type="EMBL" id="AWUE01022783">
    <property type="protein sequence ID" value="OMO56226.1"/>
    <property type="molecule type" value="Genomic_DNA"/>
</dbReference>
<protein>
    <submittedName>
        <fullName evidence="1">Uncharacterized protein</fullName>
    </submittedName>
</protein>
<organism evidence="1 2">
    <name type="scientific">Corchorus olitorius</name>
    <dbReference type="NCBI Taxonomy" id="93759"/>
    <lineage>
        <taxon>Eukaryota</taxon>
        <taxon>Viridiplantae</taxon>
        <taxon>Streptophyta</taxon>
        <taxon>Embryophyta</taxon>
        <taxon>Tracheophyta</taxon>
        <taxon>Spermatophyta</taxon>
        <taxon>Magnoliopsida</taxon>
        <taxon>eudicotyledons</taxon>
        <taxon>Gunneridae</taxon>
        <taxon>Pentapetalae</taxon>
        <taxon>rosids</taxon>
        <taxon>malvids</taxon>
        <taxon>Malvales</taxon>
        <taxon>Malvaceae</taxon>
        <taxon>Grewioideae</taxon>
        <taxon>Apeibeae</taxon>
        <taxon>Corchorus</taxon>
    </lineage>
</organism>
<dbReference type="Proteomes" id="UP000187203">
    <property type="component" value="Unassembled WGS sequence"/>
</dbReference>